<feature type="region of interest" description="Disordered" evidence="1">
    <location>
        <begin position="187"/>
        <end position="399"/>
    </location>
</feature>
<feature type="compositionally biased region" description="Acidic residues" evidence="1">
    <location>
        <begin position="290"/>
        <end position="304"/>
    </location>
</feature>
<feature type="compositionally biased region" description="Polar residues" evidence="1">
    <location>
        <begin position="222"/>
        <end position="245"/>
    </location>
</feature>
<name>A0AAN6RMQ1_9PLEO</name>
<sequence length="399" mass="46407">MAYRYQTSDPGHEREYTEYRYGTTSGNRNSTSFTFTTNSDEEPNVFLDLRKYFDSAPPKVVTKGVRIRSDHRKERYQPPDTDYITAPSPPRLIQHRPDQHFPQAIVPRRHRTTHPVRPKHIARAESTEYVSPWDKSDYQMIKEGGWMNQQHFMECHGLSIYEPGDFDEAKEILDDYRRVEAEAAGENVYRQKHTSRHVERHSTRSKHHDPDEYDYTEATGRNAHQPNYSTRHTDTYNSQHYTDTYNPHVRHRGSDGYHDVGAASGNMHGHTHYSRHTDRYNAHPRRNEPGDYDDSDLISDDGDDSERIDPGGEKSRPIPKRAETFVDPQYGSYYGNESRKPHPKVTVEADVSSEYDSTDAIDYSDEDGEDEDDSELGGDNFVDDAIYDDYDDDDDDYIY</sequence>
<dbReference type="Proteomes" id="UP001280581">
    <property type="component" value="Unassembled WGS sequence"/>
</dbReference>
<dbReference type="AlphaFoldDB" id="A0AAN6RMQ1"/>
<dbReference type="EMBL" id="WVTA01000002">
    <property type="protein sequence ID" value="KAK3216279.1"/>
    <property type="molecule type" value="Genomic_DNA"/>
</dbReference>
<comment type="caution">
    <text evidence="2">The sequence shown here is derived from an EMBL/GenBank/DDBJ whole genome shotgun (WGS) entry which is preliminary data.</text>
</comment>
<organism evidence="2 3">
    <name type="scientific">Pseudopithomyces chartarum</name>
    <dbReference type="NCBI Taxonomy" id="1892770"/>
    <lineage>
        <taxon>Eukaryota</taxon>
        <taxon>Fungi</taxon>
        <taxon>Dikarya</taxon>
        <taxon>Ascomycota</taxon>
        <taxon>Pezizomycotina</taxon>
        <taxon>Dothideomycetes</taxon>
        <taxon>Pleosporomycetidae</taxon>
        <taxon>Pleosporales</taxon>
        <taxon>Massarineae</taxon>
        <taxon>Didymosphaeriaceae</taxon>
        <taxon>Pseudopithomyces</taxon>
    </lineage>
</organism>
<feature type="compositionally biased region" description="Acidic residues" evidence="1">
    <location>
        <begin position="351"/>
        <end position="399"/>
    </location>
</feature>
<gene>
    <name evidence="2" type="ORF">GRF29_8g2835685</name>
</gene>
<proteinExistence type="predicted"/>
<accession>A0AAN6RMQ1</accession>
<feature type="region of interest" description="Disordered" evidence="1">
    <location>
        <begin position="66"/>
        <end position="95"/>
    </location>
</feature>
<keyword evidence="3" id="KW-1185">Reference proteome</keyword>
<feature type="compositionally biased region" description="Basic and acidic residues" evidence="1">
    <location>
        <begin position="305"/>
        <end position="324"/>
    </location>
</feature>
<feature type="compositionally biased region" description="Basic and acidic residues" evidence="1">
    <location>
        <begin position="275"/>
        <end position="289"/>
    </location>
</feature>
<evidence type="ECO:0000313" key="2">
    <source>
        <dbReference type="EMBL" id="KAK3216279.1"/>
    </source>
</evidence>
<reference evidence="2 3" key="1">
    <citation type="submission" date="2021-02" db="EMBL/GenBank/DDBJ databases">
        <title>Genome assembly of Pseudopithomyces chartarum.</title>
        <authorList>
            <person name="Jauregui R."/>
            <person name="Singh J."/>
            <person name="Voisey C."/>
        </authorList>
    </citation>
    <scope>NUCLEOTIDE SEQUENCE [LARGE SCALE GENOMIC DNA]</scope>
    <source>
        <strain evidence="2 3">AGR01</strain>
    </source>
</reference>
<evidence type="ECO:0000256" key="1">
    <source>
        <dbReference type="SAM" id="MobiDB-lite"/>
    </source>
</evidence>
<protein>
    <submittedName>
        <fullName evidence="2">Uncharacterized protein</fullName>
    </submittedName>
</protein>
<evidence type="ECO:0000313" key="3">
    <source>
        <dbReference type="Proteomes" id="UP001280581"/>
    </source>
</evidence>
<feature type="compositionally biased region" description="Basic and acidic residues" evidence="1">
    <location>
        <begin position="67"/>
        <end position="77"/>
    </location>
</feature>